<reference evidence="1 2" key="1">
    <citation type="submission" date="2013-11" db="EMBL/GenBank/DDBJ databases">
        <title>The Genome Sequence of Phytophthora parasitica P10297.</title>
        <authorList>
            <consortium name="The Broad Institute Genomics Platform"/>
            <person name="Russ C."/>
            <person name="Tyler B."/>
            <person name="Panabieres F."/>
            <person name="Shan W."/>
            <person name="Tripathy S."/>
            <person name="Grunwald N."/>
            <person name="Machado M."/>
            <person name="Johnson C.S."/>
            <person name="Walker B."/>
            <person name="Young S.K."/>
            <person name="Zeng Q."/>
            <person name="Gargeya S."/>
            <person name="Fitzgerald M."/>
            <person name="Haas B."/>
            <person name="Abouelleil A."/>
            <person name="Allen A.W."/>
            <person name="Alvarado L."/>
            <person name="Arachchi H.M."/>
            <person name="Berlin A.M."/>
            <person name="Chapman S.B."/>
            <person name="Gainer-Dewar J."/>
            <person name="Goldberg J."/>
            <person name="Griggs A."/>
            <person name="Gujja S."/>
            <person name="Hansen M."/>
            <person name="Howarth C."/>
            <person name="Imamovic A."/>
            <person name="Ireland A."/>
            <person name="Larimer J."/>
            <person name="McCowan C."/>
            <person name="Murphy C."/>
            <person name="Pearson M."/>
            <person name="Poon T.W."/>
            <person name="Priest M."/>
            <person name="Roberts A."/>
            <person name="Saif S."/>
            <person name="Shea T."/>
            <person name="Sisk P."/>
            <person name="Sykes S."/>
            <person name="Wortman J."/>
            <person name="Nusbaum C."/>
            <person name="Birren B."/>
        </authorList>
    </citation>
    <scope>NUCLEOTIDE SEQUENCE [LARGE SCALE GENOMIC DNA]</scope>
    <source>
        <strain evidence="1 2">P10297</strain>
    </source>
</reference>
<evidence type="ECO:0000313" key="1">
    <source>
        <dbReference type="EMBL" id="ETP51897.1"/>
    </source>
</evidence>
<gene>
    <name evidence="1" type="ORF">F442_03019</name>
</gene>
<proteinExistence type="predicted"/>
<name>W2ZX13_PHYNI</name>
<accession>W2ZX13</accession>
<sequence>MDRAKWKFKYSPTAPYGINECFHVWSFTDSLIASIAVFQ</sequence>
<protein>
    <submittedName>
        <fullName evidence="1">Uncharacterized protein</fullName>
    </submittedName>
</protein>
<comment type="caution">
    <text evidence="1">The sequence shown here is derived from an EMBL/GenBank/DDBJ whole genome shotgun (WGS) entry which is preliminary data.</text>
</comment>
<dbReference type="EMBL" id="ANIY01000702">
    <property type="protein sequence ID" value="ETP51897.1"/>
    <property type="molecule type" value="Genomic_DNA"/>
</dbReference>
<dbReference type="Proteomes" id="UP000018948">
    <property type="component" value="Unassembled WGS sequence"/>
</dbReference>
<organism evidence="1 2">
    <name type="scientific">Phytophthora nicotianae P10297</name>
    <dbReference type="NCBI Taxonomy" id="1317064"/>
    <lineage>
        <taxon>Eukaryota</taxon>
        <taxon>Sar</taxon>
        <taxon>Stramenopiles</taxon>
        <taxon>Oomycota</taxon>
        <taxon>Peronosporomycetes</taxon>
        <taxon>Peronosporales</taxon>
        <taxon>Peronosporaceae</taxon>
        <taxon>Phytophthora</taxon>
    </lineage>
</organism>
<evidence type="ECO:0000313" key="2">
    <source>
        <dbReference type="Proteomes" id="UP000018948"/>
    </source>
</evidence>
<dbReference type="AlphaFoldDB" id="W2ZX13"/>